<sequence>MTDKDKGQASRLPKSPTIKQLFNAESSKTLKKVNKSIHGLRNVFQKDASSEPMPPATKPVDPVYQLPSGPLTGSSSLEPLLPGRDRSASSTAMYASSQAETNKTDEGEAVKVVGEAKVGEFFERFQEALQLAREKDIDKCHDKCRKLLQMRISDGLRYEVLTLMTTILPSREAMACVKELKTLCKFMENNAENMRRRILEQGATWDG</sequence>
<gene>
    <name evidence="2" type="ORF">HDK90DRAFT_510288</name>
</gene>
<evidence type="ECO:0000313" key="3">
    <source>
        <dbReference type="Proteomes" id="UP001492380"/>
    </source>
</evidence>
<evidence type="ECO:0000256" key="1">
    <source>
        <dbReference type="SAM" id="MobiDB-lite"/>
    </source>
</evidence>
<keyword evidence="3" id="KW-1185">Reference proteome</keyword>
<organism evidence="2 3">
    <name type="scientific">Phyllosticta capitalensis</name>
    <dbReference type="NCBI Taxonomy" id="121624"/>
    <lineage>
        <taxon>Eukaryota</taxon>
        <taxon>Fungi</taxon>
        <taxon>Dikarya</taxon>
        <taxon>Ascomycota</taxon>
        <taxon>Pezizomycotina</taxon>
        <taxon>Dothideomycetes</taxon>
        <taxon>Dothideomycetes incertae sedis</taxon>
        <taxon>Botryosphaeriales</taxon>
        <taxon>Phyllostictaceae</taxon>
        <taxon>Phyllosticta</taxon>
    </lineage>
</organism>
<evidence type="ECO:0000313" key="2">
    <source>
        <dbReference type="EMBL" id="KAK8235093.1"/>
    </source>
</evidence>
<feature type="compositionally biased region" description="Polar residues" evidence="1">
    <location>
        <begin position="88"/>
        <end position="101"/>
    </location>
</feature>
<reference evidence="2 3" key="1">
    <citation type="submission" date="2024-04" db="EMBL/GenBank/DDBJ databases">
        <title>Phyllosticta paracitricarpa is synonymous to the EU quarantine fungus P. citricarpa based on phylogenomic analyses.</title>
        <authorList>
            <consortium name="Lawrence Berkeley National Laboratory"/>
            <person name="Van Ingen-Buijs V.A."/>
            <person name="Van Westerhoven A.C."/>
            <person name="Haridas S."/>
            <person name="Skiadas P."/>
            <person name="Martin F."/>
            <person name="Groenewald J.Z."/>
            <person name="Crous P.W."/>
            <person name="Seidl M.F."/>
        </authorList>
    </citation>
    <scope>NUCLEOTIDE SEQUENCE [LARGE SCALE GENOMIC DNA]</scope>
    <source>
        <strain evidence="2 3">CBS 123374</strain>
    </source>
</reference>
<dbReference type="Proteomes" id="UP001492380">
    <property type="component" value="Unassembled WGS sequence"/>
</dbReference>
<feature type="region of interest" description="Disordered" evidence="1">
    <location>
        <begin position="1"/>
        <end position="23"/>
    </location>
</feature>
<dbReference type="EMBL" id="JBBWRZ010000005">
    <property type="protein sequence ID" value="KAK8235093.1"/>
    <property type="molecule type" value="Genomic_DNA"/>
</dbReference>
<feature type="compositionally biased region" description="Low complexity" evidence="1">
    <location>
        <begin position="66"/>
        <end position="82"/>
    </location>
</feature>
<feature type="region of interest" description="Disordered" evidence="1">
    <location>
        <begin position="41"/>
        <end position="102"/>
    </location>
</feature>
<comment type="caution">
    <text evidence="2">The sequence shown here is derived from an EMBL/GenBank/DDBJ whole genome shotgun (WGS) entry which is preliminary data.</text>
</comment>
<name>A0ABR1YNQ6_9PEZI</name>
<protein>
    <submittedName>
        <fullName evidence="2">Uncharacterized protein</fullName>
    </submittedName>
</protein>
<proteinExistence type="predicted"/>
<accession>A0ABR1YNQ6</accession>